<dbReference type="PRINTS" id="PR00385">
    <property type="entry name" value="P450"/>
</dbReference>
<dbReference type="EMBL" id="CACTIH010007494">
    <property type="protein sequence ID" value="CAA3014537.1"/>
    <property type="molecule type" value="Genomic_DNA"/>
</dbReference>
<dbReference type="GO" id="GO:0016712">
    <property type="term" value="F:oxidoreductase activity, acting on paired donors, with incorporation or reduction of molecular oxygen, reduced flavin or flavoprotein as one donor, and incorporation of one atom of oxygen"/>
    <property type="evidence" value="ECO:0007669"/>
    <property type="project" value="UniProtKB-ARBA"/>
</dbReference>
<keyword evidence="9" id="KW-0472">Membrane</keyword>
<dbReference type="PRINTS" id="PR00463">
    <property type="entry name" value="EP450I"/>
</dbReference>
<evidence type="ECO:0000256" key="11">
    <source>
        <dbReference type="RuleBase" id="RU000461"/>
    </source>
</evidence>
<dbReference type="Gramene" id="OE9A101521T1">
    <property type="protein sequence ID" value="OE9A101521C1"/>
    <property type="gene ID" value="OE9A101521"/>
</dbReference>
<dbReference type="Gene3D" id="1.10.630.10">
    <property type="entry name" value="Cytochrome P450"/>
    <property type="match status" value="1"/>
</dbReference>
<evidence type="ECO:0000256" key="3">
    <source>
        <dbReference type="ARBA" id="ARBA00010617"/>
    </source>
</evidence>
<evidence type="ECO:0000256" key="2">
    <source>
        <dbReference type="ARBA" id="ARBA00004167"/>
    </source>
</evidence>
<dbReference type="AlphaFoldDB" id="A0A8S0UGK8"/>
<proteinExistence type="inferred from homology"/>
<dbReference type="FunFam" id="1.10.630.10:FF:000022">
    <property type="entry name" value="Taxadiene 5-alpha hydroxylase"/>
    <property type="match status" value="1"/>
</dbReference>
<comment type="cofactor">
    <cofactor evidence="1 10">
        <name>heme</name>
        <dbReference type="ChEBI" id="CHEBI:30413"/>
    </cofactor>
</comment>
<name>A0A8S0UGK8_OLEEU</name>
<evidence type="ECO:0000313" key="13">
    <source>
        <dbReference type="EMBL" id="CAA3014537.1"/>
    </source>
</evidence>
<dbReference type="PANTHER" id="PTHR24286:SF190">
    <property type="entry name" value="CYTOCHROME P450"/>
    <property type="match status" value="1"/>
</dbReference>
<keyword evidence="5 10" id="KW-0479">Metal-binding</keyword>
<keyword evidence="4" id="KW-0812">Transmembrane</keyword>
<keyword evidence="12" id="KW-0732">Signal</keyword>
<keyword evidence="14" id="KW-1185">Reference proteome</keyword>
<keyword evidence="8 10" id="KW-0408">Iron</keyword>
<evidence type="ECO:0000256" key="5">
    <source>
        <dbReference type="ARBA" id="ARBA00022723"/>
    </source>
</evidence>
<dbReference type="GO" id="GO:0016125">
    <property type="term" value="P:sterol metabolic process"/>
    <property type="evidence" value="ECO:0007669"/>
    <property type="project" value="TreeGrafter"/>
</dbReference>
<dbReference type="GO" id="GO:0020037">
    <property type="term" value="F:heme binding"/>
    <property type="evidence" value="ECO:0007669"/>
    <property type="project" value="InterPro"/>
</dbReference>
<feature type="chain" id="PRO_5035861251" evidence="12">
    <location>
        <begin position="22"/>
        <end position="468"/>
    </location>
</feature>
<dbReference type="CDD" id="cd11043">
    <property type="entry name" value="CYP90-like"/>
    <property type="match status" value="1"/>
</dbReference>
<dbReference type="Proteomes" id="UP000594638">
    <property type="component" value="Unassembled WGS sequence"/>
</dbReference>
<keyword evidence="10 11" id="KW-0349">Heme</keyword>
<keyword evidence="6" id="KW-1133">Transmembrane helix</keyword>
<evidence type="ECO:0000256" key="10">
    <source>
        <dbReference type="PIRSR" id="PIRSR602401-1"/>
    </source>
</evidence>
<comment type="subcellular location">
    <subcellularLocation>
        <location evidence="2">Membrane</location>
        <topology evidence="2">Single-pass membrane protein</topology>
    </subcellularLocation>
</comment>
<dbReference type="InterPro" id="IPR002401">
    <property type="entry name" value="Cyt_P450_E_grp-I"/>
</dbReference>
<dbReference type="PROSITE" id="PS00086">
    <property type="entry name" value="CYTOCHROME_P450"/>
    <property type="match status" value="1"/>
</dbReference>
<dbReference type="Pfam" id="PF00067">
    <property type="entry name" value="p450"/>
    <property type="match status" value="1"/>
</dbReference>
<evidence type="ECO:0000256" key="4">
    <source>
        <dbReference type="ARBA" id="ARBA00022692"/>
    </source>
</evidence>
<accession>A0A8S0UGK8</accession>
<evidence type="ECO:0000256" key="12">
    <source>
        <dbReference type="SAM" id="SignalP"/>
    </source>
</evidence>
<feature type="signal peptide" evidence="12">
    <location>
        <begin position="1"/>
        <end position="21"/>
    </location>
</feature>
<dbReference type="PANTHER" id="PTHR24286">
    <property type="entry name" value="CYTOCHROME P450 26"/>
    <property type="match status" value="1"/>
</dbReference>
<organism evidence="13 14">
    <name type="scientific">Olea europaea subsp. europaea</name>
    <dbReference type="NCBI Taxonomy" id="158383"/>
    <lineage>
        <taxon>Eukaryota</taxon>
        <taxon>Viridiplantae</taxon>
        <taxon>Streptophyta</taxon>
        <taxon>Embryophyta</taxon>
        <taxon>Tracheophyta</taxon>
        <taxon>Spermatophyta</taxon>
        <taxon>Magnoliopsida</taxon>
        <taxon>eudicotyledons</taxon>
        <taxon>Gunneridae</taxon>
        <taxon>Pentapetalae</taxon>
        <taxon>asterids</taxon>
        <taxon>lamiids</taxon>
        <taxon>Lamiales</taxon>
        <taxon>Oleaceae</taxon>
        <taxon>Oleeae</taxon>
        <taxon>Olea</taxon>
    </lineage>
</organism>
<dbReference type="InterPro" id="IPR017972">
    <property type="entry name" value="Cyt_P450_CS"/>
</dbReference>
<evidence type="ECO:0000256" key="8">
    <source>
        <dbReference type="ARBA" id="ARBA00023004"/>
    </source>
</evidence>
<keyword evidence="11" id="KW-0503">Monooxygenase</keyword>
<evidence type="ECO:0000313" key="14">
    <source>
        <dbReference type="Proteomes" id="UP000594638"/>
    </source>
</evidence>
<feature type="binding site" description="axial binding residue" evidence="10">
    <location>
        <position position="417"/>
    </location>
    <ligand>
        <name>heme</name>
        <dbReference type="ChEBI" id="CHEBI:30413"/>
    </ligand>
    <ligandPart>
        <name>Fe</name>
        <dbReference type="ChEBI" id="CHEBI:18248"/>
    </ligandPart>
</feature>
<dbReference type="GO" id="GO:0005506">
    <property type="term" value="F:iron ion binding"/>
    <property type="evidence" value="ECO:0007669"/>
    <property type="project" value="InterPro"/>
</dbReference>
<dbReference type="SUPFAM" id="SSF48264">
    <property type="entry name" value="Cytochrome P450"/>
    <property type="match status" value="1"/>
</dbReference>
<evidence type="ECO:0000256" key="1">
    <source>
        <dbReference type="ARBA" id="ARBA00001971"/>
    </source>
</evidence>
<comment type="similarity">
    <text evidence="3 11">Belongs to the cytochrome P450 family.</text>
</comment>
<dbReference type="OrthoDB" id="3945418at2759"/>
<sequence>MNIFLCILLPVFFLLVRRKRSSDRVPPGSLGLPVIGQSLSFLWAMRANTADRWIAERAKRYGPISKLSLFGKPAVFIHGQAANKFVFTSDDSIMNNHQTESIKMILGDRCLSELSGEDHKRVRSALASFLKPECLKLYIGEMEEEVRRHLEMHWNGKQNITVLPLMKTLTFNIICTLLFGVERGARRDKLVQYFQEILEGLWSIPINFPLTRFNRGLKASAKVQNILKDLVREKRVELESAASSHQGLITSLLNIRGEDNRELVSEDEIVHNIMLVMVAGHDTSAVLISFIVRLLANDPAIYAAVLKEQEEIKKSKPSGEFLTWQDLAKMKHTWRVAMETLRTIPPVFGGFRKTLKDIEYEGYLIPKGWQVFWVTSMTHMDNNIFQEPSKFDPYRFENQAPIPPYCYIPFGGGPRMCPGYEFARIETLVTVHYLVTQFNWKLCCNDNSIRRDPVPVPAQGLPIQIRPK</sequence>
<evidence type="ECO:0000256" key="6">
    <source>
        <dbReference type="ARBA" id="ARBA00022989"/>
    </source>
</evidence>
<dbReference type="GO" id="GO:0016020">
    <property type="term" value="C:membrane"/>
    <property type="evidence" value="ECO:0007669"/>
    <property type="project" value="UniProtKB-SubCell"/>
</dbReference>
<gene>
    <name evidence="13" type="ORF">OLEA9_A101521</name>
</gene>
<reference evidence="13 14" key="1">
    <citation type="submission" date="2019-12" db="EMBL/GenBank/DDBJ databases">
        <authorList>
            <person name="Alioto T."/>
            <person name="Alioto T."/>
            <person name="Gomez Garrido J."/>
        </authorList>
    </citation>
    <scope>NUCLEOTIDE SEQUENCE [LARGE SCALE GENOMIC DNA]</scope>
</reference>
<comment type="caution">
    <text evidence="13">The sequence shown here is derived from an EMBL/GenBank/DDBJ whole genome shotgun (WGS) entry which is preliminary data.</text>
</comment>
<keyword evidence="7 11" id="KW-0560">Oxidoreductase</keyword>
<evidence type="ECO:0000256" key="9">
    <source>
        <dbReference type="ARBA" id="ARBA00023136"/>
    </source>
</evidence>
<dbReference type="InterPro" id="IPR001128">
    <property type="entry name" value="Cyt_P450"/>
</dbReference>
<evidence type="ECO:0000256" key="7">
    <source>
        <dbReference type="ARBA" id="ARBA00023002"/>
    </source>
</evidence>
<dbReference type="InterPro" id="IPR036396">
    <property type="entry name" value="Cyt_P450_sf"/>
</dbReference>
<protein>
    <submittedName>
        <fullName evidence="13">Cytochrome P450 716B1-like</fullName>
    </submittedName>
</protein>